<dbReference type="Gramene" id="LPERR04G15500.1">
    <property type="protein sequence ID" value="LPERR04G15500.1"/>
    <property type="gene ID" value="LPERR04G15500"/>
</dbReference>
<name>A0A0D9W7B2_9ORYZ</name>
<evidence type="ECO:0000256" key="8">
    <source>
        <dbReference type="SAM" id="Phobius"/>
    </source>
</evidence>
<dbReference type="PANTHER" id="PTHR31645">
    <property type="entry name" value="OLIGOPEPTIDE TRANSPORTER YGL114W-RELATED"/>
    <property type="match status" value="1"/>
</dbReference>
<evidence type="ECO:0000313" key="9">
    <source>
        <dbReference type="EnsemblPlants" id="LPERR04G15500.1"/>
    </source>
</evidence>
<comment type="subcellular location">
    <subcellularLocation>
        <location evidence="1">Membrane</location>
        <topology evidence="1">Multi-pass membrane protein</topology>
    </subcellularLocation>
</comment>
<evidence type="ECO:0000256" key="4">
    <source>
        <dbReference type="ARBA" id="ARBA00022692"/>
    </source>
</evidence>
<dbReference type="GO" id="GO:0035673">
    <property type="term" value="F:oligopeptide transmembrane transporter activity"/>
    <property type="evidence" value="ECO:0007669"/>
    <property type="project" value="InterPro"/>
</dbReference>
<dbReference type="InterPro" id="IPR045035">
    <property type="entry name" value="YSL-like"/>
</dbReference>
<keyword evidence="10" id="KW-1185">Reference proteome</keyword>
<feature type="transmembrane region" description="Helical" evidence="8">
    <location>
        <begin position="187"/>
        <end position="209"/>
    </location>
</feature>
<evidence type="ECO:0000256" key="3">
    <source>
        <dbReference type="ARBA" id="ARBA00022448"/>
    </source>
</evidence>
<feature type="transmembrane region" description="Helical" evidence="8">
    <location>
        <begin position="102"/>
        <end position="121"/>
    </location>
</feature>
<feature type="transmembrane region" description="Helical" evidence="8">
    <location>
        <begin position="142"/>
        <end position="167"/>
    </location>
</feature>
<evidence type="ECO:0000256" key="7">
    <source>
        <dbReference type="SAM" id="MobiDB-lite"/>
    </source>
</evidence>
<feature type="transmembrane region" description="Helical" evidence="8">
    <location>
        <begin position="637"/>
        <end position="659"/>
    </location>
</feature>
<evidence type="ECO:0000256" key="5">
    <source>
        <dbReference type="ARBA" id="ARBA00022989"/>
    </source>
</evidence>
<dbReference type="eggNOG" id="ENOG502QUDW">
    <property type="taxonomic scope" value="Eukaryota"/>
</dbReference>
<dbReference type="Proteomes" id="UP000032180">
    <property type="component" value="Chromosome 4"/>
</dbReference>
<dbReference type="Pfam" id="PF03169">
    <property type="entry name" value="OPT"/>
    <property type="match status" value="1"/>
</dbReference>
<feature type="compositionally biased region" description="Basic and acidic residues" evidence="7">
    <location>
        <begin position="18"/>
        <end position="28"/>
    </location>
</feature>
<feature type="transmembrane region" description="Helical" evidence="8">
    <location>
        <begin position="350"/>
        <end position="369"/>
    </location>
</feature>
<evidence type="ECO:0000313" key="10">
    <source>
        <dbReference type="Proteomes" id="UP000032180"/>
    </source>
</evidence>
<reference evidence="10" key="2">
    <citation type="submission" date="2013-12" db="EMBL/GenBank/DDBJ databases">
        <authorList>
            <person name="Yu Y."/>
            <person name="Lee S."/>
            <person name="de Baynast K."/>
            <person name="Wissotski M."/>
            <person name="Liu L."/>
            <person name="Talag J."/>
            <person name="Goicoechea J."/>
            <person name="Angelova A."/>
            <person name="Jetty R."/>
            <person name="Kudrna D."/>
            <person name="Golser W."/>
            <person name="Rivera L."/>
            <person name="Zhang J."/>
            <person name="Wing R."/>
        </authorList>
    </citation>
    <scope>NUCLEOTIDE SEQUENCE</scope>
</reference>
<protein>
    <submittedName>
        <fullName evidence="9">Uncharacterized protein</fullName>
    </submittedName>
</protein>
<feature type="transmembrane region" description="Helical" evidence="8">
    <location>
        <begin position="600"/>
        <end position="617"/>
    </location>
</feature>
<feature type="transmembrane region" description="Helical" evidence="8">
    <location>
        <begin position="539"/>
        <end position="561"/>
    </location>
</feature>
<feature type="transmembrane region" description="Helical" evidence="8">
    <location>
        <begin position="421"/>
        <end position="441"/>
    </location>
</feature>
<reference evidence="9 10" key="1">
    <citation type="submission" date="2012-08" db="EMBL/GenBank/DDBJ databases">
        <title>Oryza genome evolution.</title>
        <authorList>
            <person name="Wing R.A."/>
        </authorList>
    </citation>
    <scope>NUCLEOTIDE SEQUENCE</scope>
</reference>
<keyword evidence="5 8" id="KW-1133">Transmembrane helix</keyword>
<dbReference type="AlphaFoldDB" id="A0A0D9W7B2"/>
<feature type="transmembrane region" description="Helical" evidence="8">
    <location>
        <begin position="308"/>
        <end position="329"/>
    </location>
</feature>
<feature type="transmembrane region" description="Helical" evidence="8">
    <location>
        <begin position="453"/>
        <end position="470"/>
    </location>
</feature>
<sequence length="722" mass="78873">MATATTPAAADVEMVEVSELRRRSKPSDRVPSSSSSSPGPPPPPRRDGEEEEEAAASVERAFADRPVPTWREQLTVRAFVVSFFLSIMFSVIVMKLNLTTGVIPSLNVSAGLLGFFFVRLWTAAIEKVGLLRQPFTRQENTVIQTCVVAAYDIAFSGGFGTYLLAMSERIAGQATEGNNAQNIKNPHLGWIMGFLFLVSFIGLFGLAPLRKIMIIDYKLTYPSGSATAYLINGFHTPQGAKIAAKQVKKLGVFFVLSFFWGFFQWFYTATDDCGFHKFPSLGLQAYKNTFFFDFSPTYVGVGMICPHIVNISVLLGGILSWGIMWPLIAKKRGSWFSADLPDTNLHGMQGYRVFIAIAIILGDGLYNFLRMIILTTFSLISQTKKKNASTLPVSDDGTATSTAAISYDEERRNEFFIKDQIPWYIAYGGYAVVAAISIGTVPQIIPQLKWYQILVAYIVAPILAFCNAYGTGLTDWSLVTTYGKLAIFAFGAWSGASHGGVLAGLAASGVMMSIVSTAADLMQDFKTGYLTLASPRSMFISQVIGTGMGCVIAPCVFWLFYNAFDDIGISGTDYPAPNAAVFRSIAILGVDGFSSLPKNCLNLCYIFFAAAVVVNLIRDLVPKKVSKFIPIPMAMAIPFYIGTYFAIDMLIGTVILFVWQLVDRANADTFGPAVASGMICGDGMWTLPQSVLSLAKVKPPICMRFLSRRTNDKVDVFLKTLS</sequence>
<feature type="region of interest" description="Disordered" evidence="7">
    <location>
        <begin position="1"/>
        <end position="56"/>
    </location>
</feature>
<dbReference type="GO" id="GO:0016020">
    <property type="term" value="C:membrane"/>
    <property type="evidence" value="ECO:0007669"/>
    <property type="project" value="UniProtKB-SubCell"/>
</dbReference>
<dbReference type="NCBIfam" id="TIGR00728">
    <property type="entry name" value="OPT_sfam"/>
    <property type="match status" value="1"/>
</dbReference>
<evidence type="ECO:0000256" key="2">
    <source>
        <dbReference type="ARBA" id="ARBA00010276"/>
    </source>
</evidence>
<dbReference type="InterPro" id="IPR004813">
    <property type="entry name" value="OPT"/>
</dbReference>
<feature type="transmembrane region" description="Helical" evidence="8">
    <location>
        <begin position="74"/>
        <end position="96"/>
    </location>
</feature>
<dbReference type="PANTHER" id="PTHR31645:SF6">
    <property type="entry name" value="METAL-NICOTIANAMINE TRANSPORTER YSL13-RELATED"/>
    <property type="match status" value="1"/>
</dbReference>
<dbReference type="STRING" id="77586.A0A0D9W7B2"/>
<evidence type="ECO:0000256" key="6">
    <source>
        <dbReference type="ARBA" id="ARBA00023136"/>
    </source>
</evidence>
<organism evidence="9 10">
    <name type="scientific">Leersia perrieri</name>
    <dbReference type="NCBI Taxonomy" id="77586"/>
    <lineage>
        <taxon>Eukaryota</taxon>
        <taxon>Viridiplantae</taxon>
        <taxon>Streptophyta</taxon>
        <taxon>Embryophyta</taxon>
        <taxon>Tracheophyta</taxon>
        <taxon>Spermatophyta</taxon>
        <taxon>Magnoliopsida</taxon>
        <taxon>Liliopsida</taxon>
        <taxon>Poales</taxon>
        <taxon>Poaceae</taxon>
        <taxon>BOP clade</taxon>
        <taxon>Oryzoideae</taxon>
        <taxon>Oryzeae</taxon>
        <taxon>Oryzinae</taxon>
        <taxon>Leersia</taxon>
    </lineage>
</organism>
<evidence type="ECO:0000256" key="1">
    <source>
        <dbReference type="ARBA" id="ARBA00004141"/>
    </source>
</evidence>
<dbReference type="EnsemblPlants" id="LPERR04G15500.1">
    <property type="protein sequence ID" value="LPERR04G15500.1"/>
    <property type="gene ID" value="LPERR04G15500"/>
</dbReference>
<proteinExistence type="inferred from homology"/>
<keyword evidence="6 8" id="KW-0472">Membrane</keyword>
<comment type="similarity">
    <text evidence="2">Belongs to the YSL (TC 2.A.67.2) family.</text>
</comment>
<feature type="transmembrane region" description="Helical" evidence="8">
    <location>
        <begin position="250"/>
        <end position="267"/>
    </location>
</feature>
<dbReference type="HOGENOM" id="CLU_015477_2_0_1"/>
<accession>A0A0D9W7B2</accession>
<keyword evidence="4 8" id="KW-0812">Transmembrane</keyword>
<reference evidence="9" key="3">
    <citation type="submission" date="2015-04" db="UniProtKB">
        <authorList>
            <consortium name="EnsemblPlants"/>
        </authorList>
    </citation>
    <scope>IDENTIFICATION</scope>
</reference>
<keyword evidence="3" id="KW-0813">Transport</keyword>